<evidence type="ECO:0000256" key="2">
    <source>
        <dbReference type="ARBA" id="ARBA00022692"/>
    </source>
</evidence>
<dbReference type="InterPro" id="IPR003388">
    <property type="entry name" value="Reticulon"/>
</dbReference>
<feature type="region of interest" description="Disordered" evidence="7">
    <location>
        <begin position="1"/>
        <end position="29"/>
    </location>
</feature>
<dbReference type="InterPro" id="IPR045064">
    <property type="entry name" value="Reticulon-like"/>
</dbReference>
<feature type="domain" description="Reticulon" evidence="8">
    <location>
        <begin position="35"/>
        <end position="160"/>
    </location>
</feature>
<sequence length="166" mass="19075">MSSFAAVKSSSPRSSSSKATSVSSPSRSSNGNDFLKDVYLWRKKKISLSILAVSTFTWVMLEVYRFNFIPVVCWVAMFIITSMFLWGNLTRLFNREKPAMDVWEISEQFTMETQDAFRGKLEEGIRWMFRVGAEERWFIFIEIVVGLWLLSMAAGSCSFFLSHTSV</sequence>
<keyword evidence="2 6" id="KW-0812">Transmembrane</keyword>
<dbReference type="PROSITE" id="PS50845">
    <property type="entry name" value="RETICULON"/>
    <property type="match status" value="1"/>
</dbReference>
<keyword evidence="3 6" id="KW-0256">Endoplasmic reticulum</keyword>
<dbReference type="AlphaFoldDB" id="A0A9Q0HFP1"/>
<evidence type="ECO:0000256" key="5">
    <source>
        <dbReference type="ARBA" id="ARBA00023136"/>
    </source>
</evidence>
<evidence type="ECO:0000256" key="4">
    <source>
        <dbReference type="ARBA" id="ARBA00022989"/>
    </source>
</evidence>
<evidence type="ECO:0000256" key="7">
    <source>
        <dbReference type="SAM" id="MobiDB-lite"/>
    </source>
</evidence>
<name>A0A9Q0HFP1_9MAGN</name>
<evidence type="ECO:0000256" key="3">
    <source>
        <dbReference type="ARBA" id="ARBA00022824"/>
    </source>
</evidence>
<evidence type="ECO:0000256" key="6">
    <source>
        <dbReference type="RuleBase" id="RU363132"/>
    </source>
</evidence>
<keyword evidence="4 6" id="KW-1133">Transmembrane helix</keyword>
<dbReference type="Proteomes" id="UP001141806">
    <property type="component" value="Unassembled WGS sequence"/>
</dbReference>
<comment type="caution">
    <text evidence="9">The sequence shown here is derived from an EMBL/GenBank/DDBJ whole genome shotgun (WGS) entry which is preliminary data.</text>
</comment>
<evidence type="ECO:0000313" key="10">
    <source>
        <dbReference type="Proteomes" id="UP001141806"/>
    </source>
</evidence>
<dbReference type="EMBL" id="JAMYWD010000008">
    <property type="protein sequence ID" value="KAJ4963147.1"/>
    <property type="molecule type" value="Genomic_DNA"/>
</dbReference>
<dbReference type="PANTHER" id="PTHR10994:SF145">
    <property type="entry name" value="RETICULON-LIKE PROTEIN B13"/>
    <property type="match status" value="1"/>
</dbReference>
<keyword evidence="10" id="KW-1185">Reference proteome</keyword>
<dbReference type="GO" id="GO:0005789">
    <property type="term" value="C:endoplasmic reticulum membrane"/>
    <property type="evidence" value="ECO:0007669"/>
    <property type="project" value="UniProtKB-SubCell"/>
</dbReference>
<feature type="transmembrane region" description="Helical" evidence="6">
    <location>
        <begin position="67"/>
        <end position="87"/>
    </location>
</feature>
<evidence type="ECO:0000313" key="9">
    <source>
        <dbReference type="EMBL" id="KAJ4963147.1"/>
    </source>
</evidence>
<evidence type="ECO:0000259" key="8">
    <source>
        <dbReference type="PROSITE" id="PS50845"/>
    </source>
</evidence>
<protein>
    <recommendedName>
        <fullName evidence="6">Reticulon-like protein</fullName>
    </recommendedName>
</protein>
<gene>
    <name evidence="9" type="ORF">NE237_023086</name>
</gene>
<comment type="subcellular location">
    <subcellularLocation>
        <location evidence="1 6">Endoplasmic reticulum membrane</location>
        <topology evidence="1 6">Multi-pass membrane protein</topology>
    </subcellularLocation>
</comment>
<dbReference type="PANTHER" id="PTHR10994">
    <property type="entry name" value="RETICULON"/>
    <property type="match status" value="1"/>
</dbReference>
<keyword evidence="5 6" id="KW-0472">Membrane</keyword>
<dbReference type="OrthoDB" id="567788at2759"/>
<dbReference type="GO" id="GO:0009617">
    <property type="term" value="P:response to bacterium"/>
    <property type="evidence" value="ECO:0007669"/>
    <property type="project" value="InterPro"/>
</dbReference>
<evidence type="ECO:0000256" key="1">
    <source>
        <dbReference type="ARBA" id="ARBA00004477"/>
    </source>
</evidence>
<reference evidence="9" key="1">
    <citation type="journal article" date="2023" name="Plant J.">
        <title>The genome of the king protea, Protea cynaroides.</title>
        <authorList>
            <person name="Chang J."/>
            <person name="Duong T.A."/>
            <person name="Schoeman C."/>
            <person name="Ma X."/>
            <person name="Roodt D."/>
            <person name="Barker N."/>
            <person name="Li Z."/>
            <person name="Van de Peer Y."/>
            <person name="Mizrachi E."/>
        </authorList>
    </citation>
    <scope>NUCLEOTIDE SEQUENCE</scope>
    <source>
        <tissue evidence="9">Young leaves</tissue>
    </source>
</reference>
<feature type="transmembrane region" description="Helical" evidence="6">
    <location>
        <begin position="46"/>
        <end position="61"/>
    </location>
</feature>
<feature type="transmembrane region" description="Helical" evidence="6">
    <location>
        <begin position="137"/>
        <end position="161"/>
    </location>
</feature>
<organism evidence="9 10">
    <name type="scientific">Protea cynaroides</name>
    <dbReference type="NCBI Taxonomy" id="273540"/>
    <lineage>
        <taxon>Eukaryota</taxon>
        <taxon>Viridiplantae</taxon>
        <taxon>Streptophyta</taxon>
        <taxon>Embryophyta</taxon>
        <taxon>Tracheophyta</taxon>
        <taxon>Spermatophyta</taxon>
        <taxon>Magnoliopsida</taxon>
        <taxon>Proteales</taxon>
        <taxon>Proteaceae</taxon>
        <taxon>Protea</taxon>
    </lineage>
</organism>
<accession>A0A9Q0HFP1</accession>
<proteinExistence type="predicted"/>
<dbReference type="Pfam" id="PF02453">
    <property type="entry name" value="Reticulon"/>
    <property type="match status" value="1"/>
</dbReference>